<protein>
    <submittedName>
        <fullName evidence="1">Uncharacterized protein</fullName>
    </submittedName>
</protein>
<accession>A0A1S5VY27</accession>
<evidence type="ECO:0000313" key="1">
    <source>
        <dbReference type="EMBL" id="AQP30850.1"/>
    </source>
</evidence>
<dbReference type="EMBL" id="KY549152">
    <property type="protein sequence ID" value="AQP30850.1"/>
    <property type="molecule type" value="Genomic_DNA"/>
</dbReference>
<gene>
    <name evidence="1" type="ORF">SEA_MAXXINISTA_136</name>
</gene>
<sequence>MSGYLEEHGPTATVSLVVNNTYETYKAVQYVIDRVTWWDDDDDTWNDIDKAAAEYRAIVESINRRADGMQDLIGIDYNEVDFHQLVRDELAERNVIEGRNGEAGL</sequence>
<dbReference type="Proteomes" id="UP000224283">
    <property type="component" value="Genome"/>
</dbReference>
<reference evidence="2" key="1">
    <citation type="submission" date="2017-01" db="EMBL/GenBank/DDBJ databases">
        <authorList>
            <person name="Mah S.A."/>
            <person name="Swanson W.J."/>
            <person name="Moy G.W."/>
            <person name="Vacquier V.D."/>
        </authorList>
    </citation>
    <scope>NUCLEOTIDE SEQUENCE [LARGE SCALE GENOMIC DNA]</scope>
</reference>
<proteinExistence type="predicted"/>
<name>A0A1S5VY27_9CAUD</name>
<evidence type="ECO:0000313" key="2">
    <source>
        <dbReference type="Proteomes" id="UP000224283"/>
    </source>
</evidence>
<organism evidence="1 2">
    <name type="scientific">Mycobacterium phage Maxxinista</name>
    <dbReference type="NCBI Taxonomy" id="1955423"/>
    <lineage>
        <taxon>Viruses</taxon>
        <taxon>Duplodnaviria</taxon>
        <taxon>Heunggongvirae</taxon>
        <taxon>Uroviricota</taxon>
        <taxon>Caudoviricetes</taxon>
        <taxon>Kostyavirus</taxon>
        <taxon>Kostyavirus CJW1</taxon>
    </lineage>
</organism>